<accession>A0ABV6GIY2</accession>
<evidence type="ECO:0000256" key="1">
    <source>
        <dbReference type="SAM" id="Phobius"/>
    </source>
</evidence>
<dbReference type="RefSeq" id="WP_378937137.1">
    <property type="nucleotide sequence ID" value="NZ_JBHLVO010000022.1"/>
</dbReference>
<feature type="transmembrane region" description="Helical" evidence="1">
    <location>
        <begin position="20"/>
        <end position="40"/>
    </location>
</feature>
<evidence type="ECO:0000313" key="2">
    <source>
        <dbReference type="EMBL" id="MFC0273634.1"/>
    </source>
</evidence>
<protein>
    <submittedName>
        <fullName evidence="2">Uncharacterized protein</fullName>
    </submittedName>
</protein>
<dbReference type="EMBL" id="JBHLVO010000022">
    <property type="protein sequence ID" value="MFC0273634.1"/>
    <property type="molecule type" value="Genomic_DNA"/>
</dbReference>
<reference evidence="2 3" key="1">
    <citation type="submission" date="2024-09" db="EMBL/GenBank/DDBJ databases">
        <authorList>
            <person name="Sun Q."/>
            <person name="Mori K."/>
        </authorList>
    </citation>
    <scope>NUCLEOTIDE SEQUENCE [LARGE SCALE GENOMIC DNA]</scope>
    <source>
        <strain evidence="2 3">CCM 7228</strain>
    </source>
</reference>
<keyword evidence="1" id="KW-0812">Transmembrane</keyword>
<keyword evidence="3" id="KW-1185">Reference proteome</keyword>
<comment type="caution">
    <text evidence="2">The sequence shown here is derived from an EMBL/GenBank/DDBJ whole genome shotgun (WGS) entry which is preliminary data.</text>
</comment>
<organism evidence="2 3">
    <name type="scientific">Metabacillus herbersteinensis</name>
    <dbReference type="NCBI Taxonomy" id="283816"/>
    <lineage>
        <taxon>Bacteria</taxon>
        <taxon>Bacillati</taxon>
        <taxon>Bacillota</taxon>
        <taxon>Bacilli</taxon>
        <taxon>Bacillales</taxon>
        <taxon>Bacillaceae</taxon>
        <taxon>Metabacillus</taxon>
    </lineage>
</organism>
<keyword evidence="1" id="KW-1133">Transmembrane helix</keyword>
<sequence length="43" mass="4991">MKNWMTPEEAEIKKQKKKTVFYVSVPFIVIAMSILVTFTVNSL</sequence>
<proteinExistence type="predicted"/>
<dbReference type="Proteomes" id="UP001589854">
    <property type="component" value="Unassembled WGS sequence"/>
</dbReference>
<keyword evidence="1" id="KW-0472">Membrane</keyword>
<gene>
    <name evidence="2" type="ORF">ACFFIX_19770</name>
</gene>
<name>A0ABV6GIY2_9BACI</name>
<evidence type="ECO:0000313" key="3">
    <source>
        <dbReference type="Proteomes" id="UP001589854"/>
    </source>
</evidence>